<dbReference type="EnsemblPlants" id="ORUFI08G04330.1">
    <property type="protein sequence ID" value="ORUFI08G04330.1"/>
    <property type="gene ID" value="ORUFI08G04330"/>
</dbReference>
<feature type="region of interest" description="Disordered" evidence="2">
    <location>
        <begin position="23"/>
        <end position="57"/>
    </location>
</feature>
<dbReference type="AlphaFoldDB" id="A0A0E0QER0"/>
<dbReference type="Pfam" id="PF03195">
    <property type="entry name" value="LOB"/>
    <property type="match status" value="1"/>
</dbReference>
<accession>A0A0E0QER0</accession>
<evidence type="ECO:0000259" key="3">
    <source>
        <dbReference type="Pfam" id="PF03195"/>
    </source>
</evidence>
<evidence type="ECO:0000313" key="5">
    <source>
        <dbReference type="Proteomes" id="UP000008022"/>
    </source>
</evidence>
<evidence type="ECO:0000256" key="1">
    <source>
        <dbReference type="ARBA" id="ARBA00005474"/>
    </source>
</evidence>
<protein>
    <recommendedName>
        <fullName evidence="3">LOB domain-containing protein</fullName>
    </recommendedName>
</protein>
<dbReference type="Proteomes" id="UP000008022">
    <property type="component" value="Unassembled WGS sequence"/>
</dbReference>
<dbReference type="HOGENOM" id="CLU_700934_0_0_1"/>
<feature type="domain" description="LOB" evidence="3">
    <location>
        <begin position="238"/>
        <end position="315"/>
    </location>
</feature>
<name>A0A0E0QER0_ORYRU</name>
<keyword evidence="5" id="KW-1185">Reference proteome</keyword>
<reference evidence="4" key="2">
    <citation type="submission" date="2015-06" db="UniProtKB">
        <authorList>
            <consortium name="EnsemblPlants"/>
        </authorList>
    </citation>
    <scope>IDENTIFICATION</scope>
</reference>
<evidence type="ECO:0000313" key="4">
    <source>
        <dbReference type="EnsemblPlants" id="ORUFI08G04330.1"/>
    </source>
</evidence>
<dbReference type="Gramene" id="ORUFI08G04330.1">
    <property type="protein sequence ID" value="ORUFI08G04330.1"/>
    <property type="gene ID" value="ORUFI08G04330"/>
</dbReference>
<proteinExistence type="inferred from homology"/>
<evidence type="ECO:0000256" key="2">
    <source>
        <dbReference type="SAM" id="MobiDB-lite"/>
    </source>
</evidence>
<reference evidence="5" key="1">
    <citation type="submission" date="2013-06" db="EMBL/GenBank/DDBJ databases">
        <authorList>
            <person name="Zhao Q."/>
        </authorList>
    </citation>
    <scope>NUCLEOTIDE SEQUENCE</scope>
    <source>
        <strain evidence="5">cv. W1943</strain>
    </source>
</reference>
<feature type="compositionally biased region" description="Pro residues" evidence="2">
    <location>
        <begin position="336"/>
        <end position="346"/>
    </location>
</feature>
<organism evidence="4 5">
    <name type="scientific">Oryza rufipogon</name>
    <name type="common">Brownbeard rice</name>
    <name type="synonym">Asian wild rice</name>
    <dbReference type="NCBI Taxonomy" id="4529"/>
    <lineage>
        <taxon>Eukaryota</taxon>
        <taxon>Viridiplantae</taxon>
        <taxon>Streptophyta</taxon>
        <taxon>Embryophyta</taxon>
        <taxon>Tracheophyta</taxon>
        <taxon>Spermatophyta</taxon>
        <taxon>Magnoliopsida</taxon>
        <taxon>Liliopsida</taxon>
        <taxon>Poales</taxon>
        <taxon>Poaceae</taxon>
        <taxon>BOP clade</taxon>
        <taxon>Oryzoideae</taxon>
        <taxon>Oryzeae</taxon>
        <taxon>Oryzinae</taxon>
        <taxon>Oryza</taxon>
    </lineage>
</organism>
<feature type="compositionally biased region" description="Acidic residues" evidence="2">
    <location>
        <begin position="352"/>
        <end position="374"/>
    </location>
</feature>
<comment type="similarity">
    <text evidence="1">Belongs to the LOB domain-containing protein family.</text>
</comment>
<feature type="region of interest" description="Disordered" evidence="2">
    <location>
        <begin position="309"/>
        <end position="394"/>
    </location>
</feature>
<feature type="compositionally biased region" description="Basic residues" evidence="2">
    <location>
        <begin position="48"/>
        <end position="57"/>
    </location>
</feature>
<dbReference type="InterPro" id="IPR004883">
    <property type="entry name" value="LOB"/>
</dbReference>
<sequence length="394" mass="44251">MEVFQDVESVRLRSRVDGSVGRYLLASEDDQRRGRGRRRRPPPGPRAPPRRLRPLSRCPRRHQPLLGAPFCFWPAAGQRDFDREEVRSTPSCGVPTTARYLRVNERWLPCLAGVAAFNDGDLNIPMQWEVLPVPTTLFRRDIPAMGHRLEYLPRSWETLHVVLVKSNTAVETADRADHTSLASPRHATPPKFHRVLDPLADEELINGGAAAVADDDDDPTGVRRVRTPRGKQLPAELRQPKRFWYARLMFGMERILGFSEAEKQGIRPNGSTVISMAAVVYLADARVEDPILGAYGRILKLQQQLDRLKAERARQHHPATSSPAPADDVALQPEPFHQPPAQPSTPPALAIPDEEEEEDNDDDEDEDEEEGQEDGEGHAPADDDVPCAKRRKHN</sequence>